<evidence type="ECO:0000256" key="3">
    <source>
        <dbReference type="ARBA" id="ARBA00022840"/>
    </source>
</evidence>
<dbReference type="GO" id="GO:0005886">
    <property type="term" value="C:plasma membrane"/>
    <property type="evidence" value="ECO:0007669"/>
    <property type="project" value="TreeGrafter"/>
</dbReference>
<dbReference type="InterPro" id="IPR003593">
    <property type="entry name" value="AAA+_ATPase"/>
</dbReference>
<evidence type="ECO:0000313" key="6">
    <source>
        <dbReference type="Proteomes" id="UP000287233"/>
    </source>
</evidence>
<dbReference type="GO" id="GO:0016887">
    <property type="term" value="F:ATP hydrolysis activity"/>
    <property type="evidence" value="ECO:0007669"/>
    <property type="project" value="InterPro"/>
</dbReference>
<accession>A0A410FUD3</accession>
<dbReference type="FunFam" id="3.40.50.300:FF:000032">
    <property type="entry name" value="Export ABC transporter ATP-binding protein"/>
    <property type="match status" value="1"/>
</dbReference>
<sequence length="219" mass="23771">MRIELHRVSKAYGSGPGRFWALRDVSLSVDGGTHLAIVGPSGSGKSTLLHLLGCLDIPTEGEVLLDGVSRASLSDREVSLVRRTQMGFVFQQYYLNEAMTALQNVLLPLELGRVASRREKALAALEWVGLGHKRDALPSEMSGGEQQRVAIARAVANAPQLVLADEPTGNLDSDSGMKVLEVLHALHRDRGTGLVIVTHDERVAARMSVVHRVRDGRLE</sequence>
<dbReference type="GO" id="GO:0005524">
    <property type="term" value="F:ATP binding"/>
    <property type="evidence" value="ECO:0007669"/>
    <property type="project" value="UniProtKB-KW"/>
</dbReference>
<dbReference type="Proteomes" id="UP000287233">
    <property type="component" value="Chromosome"/>
</dbReference>
<dbReference type="SUPFAM" id="SSF52540">
    <property type="entry name" value="P-loop containing nucleoside triphosphate hydrolases"/>
    <property type="match status" value="1"/>
</dbReference>
<dbReference type="InterPro" id="IPR017911">
    <property type="entry name" value="MacB-like_ATP-bd"/>
</dbReference>
<dbReference type="PANTHER" id="PTHR24220">
    <property type="entry name" value="IMPORT ATP-BINDING PROTEIN"/>
    <property type="match status" value="1"/>
</dbReference>
<dbReference type="CDD" id="cd03255">
    <property type="entry name" value="ABC_MJ0796_LolCDE_FtsE"/>
    <property type="match status" value="1"/>
</dbReference>
<evidence type="ECO:0000256" key="1">
    <source>
        <dbReference type="ARBA" id="ARBA00022448"/>
    </source>
</evidence>
<dbReference type="EMBL" id="CP034928">
    <property type="protein sequence ID" value="QAA76561.1"/>
    <property type="molecule type" value="Genomic_DNA"/>
</dbReference>
<dbReference type="GO" id="GO:0098796">
    <property type="term" value="C:membrane protein complex"/>
    <property type="evidence" value="ECO:0007669"/>
    <property type="project" value="UniProtKB-ARBA"/>
</dbReference>
<evidence type="ECO:0000259" key="4">
    <source>
        <dbReference type="PROSITE" id="PS50893"/>
    </source>
</evidence>
<dbReference type="Pfam" id="PF00005">
    <property type="entry name" value="ABC_tran"/>
    <property type="match status" value="1"/>
</dbReference>
<dbReference type="AlphaFoldDB" id="A0A410FUD3"/>
<dbReference type="PROSITE" id="PS00211">
    <property type="entry name" value="ABC_TRANSPORTER_1"/>
    <property type="match status" value="1"/>
</dbReference>
<keyword evidence="3" id="KW-0067">ATP-binding</keyword>
<dbReference type="KEGG" id="bih:BIP78_0795"/>
<protein>
    <submittedName>
        <fullName evidence="5">ABC-type antimicrobial peptide transport system, ATPase component</fullName>
    </submittedName>
</protein>
<organism evidence="5 6">
    <name type="scientific">Bipolaricaulis sibiricus</name>
    <dbReference type="NCBI Taxonomy" id="2501609"/>
    <lineage>
        <taxon>Bacteria</taxon>
        <taxon>Candidatus Bipolaricaulota</taxon>
        <taxon>Candidatus Bipolaricaulia</taxon>
        <taxon>Candidatus Bipolaricaulales</taxon>
        <taxon>Candidatus Bipolaricaulaceae</taxon>
        <taxon>Candidatus Bipolaricaulis</taxon>
    </lineage>
</organism>
<dbReference type="InterPro" id="IPR003439">
    <property type="entry name" value="ABC_transporter-like_ATP-bd"/>
</dbReference>
<reference evidence="6" key="1">
    <citation type="submission" date="2018-12" db="EMBL/GenBank/DDBJ databases">
        <title>Complete genome sequence of an uncultured bacterium of the candidate phylum Bipolaricaulota.</title>
        <authorList>
            <person name="Kadnikov V.V."/>
            <person name="Mardanov A.V."/>
            <person name="Beletsky A.V."/>
            <person name="Frank Y.A."/>
            <person name="Karnachuk O.V."/>
            <person name="Ravin N.V."/>
        </authorList>
    </citation>
    <scope>NUCLEOTIDE SEQUENCE [LARGE SCALE GENOMIC DNA]</scope>
</reference>
<proteinExistence type="predicted"/>
<dbReference type="InterPro" id="IPR027417">
    <property type="entry name" value="P-loop_NTPase"/>
</dbReference>
<dbReference type="SMART" id="SM00382">
    <property type="entry name" value="AAA"/>
    <property type="match status" value="1"/>
</dbReference>
<name>A0A410FUD3_BIPS1</name>
<feature type="domain" description="ABC transporter" evidence="4">
    <location>
        <begin position="3"/>
        <end position="219"/>
    </location>
</feature>
<dbReference type="Gene3D" id="3.40.50.300">
    <property type="entry name" value="P-loop containing nucleotide triphosphate hydrolases"/>
    <property type="match status" value="1"/>
</dbReference>
<keyword evidence="1" id="KW-0813">Transport</keyword>
<evidence type="ECO:0000256" key="2">
    <source>
        <dbReference type="ARBA" id="ARBA00022741"/>
    </source>
</evidence>
<evidence type="ECO:0000313" key="5">
    <source>
        <dbReference type="EMBL" id="QAA76561.1"/>
    </source>
</evidence>
<dbReference type="InterPro" id="IPR017871">
    <property type="entry name" value="ABC_transporter-like_CS"/>
</dbReference>
<dbReference type="PROSITE" id="PS50893">
    <property type="entry name" value="ABC_TRANSPORTER_2"/>
    <property type="match status" value="1"/>
</dbReference>
<dbReference type="GO" id="GO:0022857">
    <property type="term" value="F:transmembrane transporter activity"/>
    <property type="evidence" value="ECO:0007669"/>
    <property type="project" value="TreeGrafter"/>
</dbReference>
<keyword evidence="2" id="KW-0547">Nucleotide-binding</keyword>
<dbReference type="InterPro" id="IPR015854">
    <property type="entry name" value="ABC_transpr_LolD-like"/>
</dbReference>
<gene>
    <name evidence="5" type="ORF">BIP78_0795</name>
</gene>